<keyword evidence="4" id="KW-1185">Reference proteome</keyword>
<reference evidence="3 4" key="2">
    <citation type="submission" date="2018-11" db="EMBL/GenBank/DDBJ databases">
        <authorList>
            <consortium name="Pathogen Informatics"/>
        </authorList>
    </citation>
    <scope>NUCLEOTIDE SEQUENCE [LARGE SCALE GENOMIC DNA]</scope>
</reference>
<dbReference type="WBParaSite" id="GPUH_0001622401-mRNA-1">
    <property type="protein sequence ID" value="GPUH_0001622401-mRNA-1"/>
    <property type="gene ID" value="GPUH_0001622401"/>
</dbReference>
<organism evidence="5">
    <name type="scientific">Gongylonema pulchrum</name>
    <dbReference type="NCBI Taxonomy" id="637853"/>
    <lineage>
        <taxon>Eukaryota</taxon>
        <taxon>Metazoa</taxon>
        <taxon>Ecdysozoa</taxon>
        <taxon>Nematoda</taxon>
        <taxon>Chromadorea</taxon>
        <taxon>Rhabditida</taxon>
        <taxon>Spirurina</taxon>
        <taxon>Spiruromorpha</taxon>
        <taxon>Spiruroidea</taxon>
        <taxon>Gongylonematidae</taxon>
        <taxon>Gongylonema</taxon>
    </lineage>
</organism>
<dbReference type="Pfam" id="PF06544">
    <property type="entry name" value="Prp3_C"/>
    <property type="match status" value="1"/>
</dbReference>
<dbReference type="OrthoDB" id="432412at2759"/>
<dbReference type="CDD" id="cd24163">
    <property type="entry name" value="RWDD2_C"/>
    <property type="match status" value="1"/>
</dbReference>
<dbReference type="InterPro" id="IPR059181">
    <property type="entry name" value="RWDD2A-B_C"/>
</dbReference>
<dbReference type="InterPro" id="IPR017359">
    <property type="entry name" value="Phi-like"/>
</dbReference>
<dbReference type="SUPFAM" id="SSF54495">
    <property type="entry name" value="UBC-like"/>
    <property type="match status" value="1"/>
</dbReference>
<accession>A0A183E5G1</accession>
<evidence type="ECO:0000313" key="3">
    <source>
        <dbReference type="EMBL" id="VDN27441.1"/>
    </source>
</evidence>
<name>A0A183E5G1_9BILA</name>
<dbReference type="InterPro" id="IPR006575">
    <property type="entry name" value="RWD_dom"/>
</dbReference>
<protein>
    <submittedName>
        <fullName evidence="5">RWD domain-containing protein</fullName>
    </submittedName>
</protein>
<evidence type="ECO:0000313" key="5">
    <source>
        <dbReference type="WBParaSite" id="GPUH_0001622401-mRNA-1"/>
    </source>
</evidence>
<dbReference type="Proteomes" id="UP000271098">
    <property type="component" value="Unassembled WGS sequence"/>
</dbReference>
<dbReference type="Gene3D" id="3.10.110.10">
    <property type="entry name" value="Ubiquitin Conjugating Enzyme"/>
    <property type="match status" value="1"/>
</dbReference>
<dbReference type="InterPro" id="IPR010541">
    <property type="entry name" value="Prp3_C"/>
</dbReference>
<proteinExistence type="predicted"/>
<sequence>MNDPSISCRQLLHDELDFLRAMYTEEEVEVNEAQDHLESGQVTQLVLHQDADGMKYEVVVQLSNEYPIFLKPSVFVRSSSLNCNKLNQKLRDFVESEPLGVPLTLSIFQWIKEHIPRYEKSVTKQAVDRKDDVSAKSGSWARFWIYSHHIRNPVKRRKIEDAAVMHNLNGFFCAGKPGIIVVEGLRHDCDEFWAKIRPLKWQRIVLRHSEELSNPSFFRFTKFREHVISHANFSTELRKMLKNVGLEYGFELLLDL</sequence>
<feature type="domain" description="Small nuclear ribonucleoprotein Prp3 C-terminal" evidence="2">
    <location>
        <begin position="144"/>
        <end position="209"/>
    </location>
</feature>
<dbReference type="PANTHER" id="PTHR15955:SF8">
    <property type="entry name" value="RWD DOMAIN-CONTAINING PROTEIN 2B-RELATED"/>
    <property type="match status" value="1"/>
</dbReference>
<evidence type="ECO:0000259" key="2">
    <source>
        <dbReference type="Pfam" id="PF06544"/>
    </source>
</evidence>
<gene>
    <name evidence="3" type="ORF">GPUH_LOCUS16202</name>
</gene>
<dbReference type="PIRSF" id="PIRSF038021">
    <property type="entry name" value="UCP038021_RWDD2"/>
    <property type="match status" value="1"/>
</dbReference>
<dbReference type="Pfam" id="PF05773">
    <property type="entry name" value="RWD"/>
    <property type="match status" value="1"/>
</dbReference>
<reference evidence="5" key="1">
    <citation type="submission" date="2016-06" db="UniProtKB">
        <authorList>
            <consortium name="WormBaseParasite"/>
        </authorList>
    </citation>
    <scope>IDENTIFICATION</scope>
</reference>
<evidence type="ECO:0000259" key="1">
    <source>
        <dbReference type="Pfam" id="PF05773"/>
    </source>
</evidence>
<dbReference type="AlphaFoldDB" id="A0A183E5G1"/>
<dbReference type="InterPro" id="IPR016135">
    <property type="entry name" value="UBQ-conjugating_enzyme/RWD"/>
</dbReference>
<dbReference type="EMBL" id="UYRT01083429">
    <property type="protein sequence ID" value="VDN27441.1"/>
    <property type="molecule type" value="Genomic_DNA"/>
</dbReference>
<evidence type="ECO:0000313" key="4">
    <source>
        <dbReference type="Proteomes" id="UP000271098"/>
    </source>
</evidence>
<feature type="domain" description="RWD" evidence="1">
    <location>
        <begin position="11"/>
        <end position="115"/>
    </location>
</feature>
<dbReference type="PANTHER" id="PTHR15955">
    <property type="entry name" value="RWD DOMAIN CONTAINING PROTEIN 2"/>
    <property type="match status" value="1"/>
</dbReference>